<name>A0ABX1NJR6_9RHOO</name>
<gene>
    <name evidence="1" type="ORF">GPA27_19475</name>
</gene>
<accession>A0ABX1NJR6</accession>
<proteinExistence type="predicted"/>
<evidence type="ECO:0008006" key="3">
    <source>
        <dbReference type="Google" id="ProtNLM"/>
    </source>
</evidence>
<comment type="caution">
    <text evidence="1">The sequence shown here is derived from an EMBL/GenBank/DDBJ whole genome shotgun (WGS) entry which is preliminary data.</text>
</comment>
<reference evidence="1 2" key="1">
    <citation type="submission" date="2019-12" db="EMBL/GenBank/DDBJ databases">
        <title>Comparative genomics gives insights into the taxonomy of the Azoarcus-Aromatoleum group and reveals separate origins of nif in the plant-associated Azoarcus and non-plant-associated Aromatoleum sub-groups.</title>
        <authorList>
            <person name="Lafos M."/>
            <person name="Maluk M."/>
            <person name="Batista M."/>
            <person name="Junghare M."/>
            <person name="Carmona M."/>
            <person name="Faoro H."/>
            <person name="Cruz L.M."/>
            <person name="Battistoni F."/>
            <person name="De Souza E."/>
            <person name="Pedrosa F."/>
            <person name="Chen W.-M."/>
            <person name="Poole P.S."/>
            <person name="Dixon R.A."/>
            <person name="James E.K."/>
        </authorList>
    </citation>
    <scope>NUCLEOTIDE SEQUENCE [LARGE SCALE GENOMIC DNA]</scope>
    <source>
        <strain evidence="1 2">T</strain>
    </source>
</reference>
<dbReference type="Proteomes" id="UP000634522">
    <property type="component" value="Unassembled WGS sequence"/>
</dbReference>
<sequence>MRRECIQAVAAAIGRSVTQREAEDIEARIIESMKQIARKDPAAWQQLGRDERLRTAAKEAGAGLMAEAAKRKQRVALTILAHDKVMNRYASLVGDGLKPFQAVGRVLDDASRFARGVANEYFSGLIDTFNAVHPRFLGMVEDAREAADLVREVFGEHSGNPLAAKGAKAWLETVEAMRQRFNAAGGDVGKLDYGYLPQPHDDIRVLNAGQAKWVSDILPLLDRSRYVSADGALLNDAQMVDLLNHAWETISTGGLNKVEAGQGAGASMRANRGSEHRVIHFKDATSYLTYAASYNRGGVLSSMQGHVSRLAKDIALVEELGPNPNVQWGFLRDTATRTGDADLVGPWLVSTQNMWDVLNGNAGSVVNVRLAEIAQGARNIEVFGKLGSAFISSITDLPTYFVTARFNRLGFVDPLVNLVRAFGKDSRDYANRAGIVAESIISDMNRWAESNIGKGWTGKLANATMKASLLEAWTDAIRRGFSVTMMGALGKLSRAEWGTLATGDRARLEAKGVTETDFKVWRLAAPEDWRGSQMLTLQAVRATPEGTLTAAGLSLRDQNRAVSRLLGVIADESEYASLAQDLQTRAAVTRGTQKGTIEGEFLRSLMLFKGFPLAMVARHWGRMADQWRVGDKASAVAYGAGLTTALTIFGALAIQLKDLINGKDPRDMSTPKFWGAAFAQGGGVGIFGDFLYTGLGGQNRAGVPNWMNLFGPVIGSGFEAVDLTVGNVGEALRGKETHAGAEALRFAKSHLPFMNLWYAKSAIDHAGLQDLQEYLSPGYLSRMRNRAHTDWGQDFWWKPGETLPRRAPDLANAIR</sequence>
<dbReference type="EMBL" id="WTVS01000047">
    <property type="protein sequence ID" value="NMF99562.1"/>
    <property type="molecule type" value="Genomic_DNA"/>
</dbReference>
<keyword evidence="2" id="KW-1185">Reference proteome</keyword>
<organism evidence="1 2">
    <name type="scientific">Aromatoleum toluolicum</name>
    <dbReference type="NCBI Taxonomy" id="90060"/>
    <lineage>
        <taxon>Bacteria</taxon>
        <taxon>Pseudomonadati</taxon>
        <taxon>Pseudomonadota</taxon>
        <taxon>Betaproteobacteria</taxon>
        <taxon>Rhodocyclales</taxon>
        <taxon>Rhodocyclaceae</taxon>
        <taxon>Aromatoleum</taxon>
    </lineage>
</organism>
<evidence type="ECO:0000313" key="1">
    <source>
        <dbReference type="EMBL" id="NMF99562.1"/>
    </source>
</evidence>
<dbReference type="RefSeq" id="WP_169142155.1">
    <property type="nucleotide sequence ID" value="NZ_WTVS01000047.1"/>
</dbReference>
<protein>
    <recommendedName>
        <fullName evidence="3">Phage protein</fullName>
    </recommendedName>
</protein>
<evidence type="ECO:0000313" key="2">
    <source>
        <dbReference type="Proteomes" id="UP000634522"/>
    </source>
</evidence>